<proteinExistence type="predicted"/>
<dbReference type="InterPro" id="IPR014217">
    <property type="entry name" value="Spore_III_AA"/>
</dbReference>
<dbReference type="InterPro" id="IPR045735">
    <property type="entry name" value="Spore_III_AA_AAA+_ATPase"/>
</dbReference>
<gene>
    <name evidence="4" type="ORF">MAMMFC1_03614</name>
</gene>
<evidence type="ECO:0000313" key="4">
    <source>
        <dbReference type="EMBL" id="BBB92906.1"/>
    </source>
</evidence>
<evidence type="ECO:0000313" key="5">
    <source>
        <dbReference type="Proteomes" id="UP000276437"/>
    </source>
</evidence>
<evidence type="ECO:0000256" key="2">
    <source>
        <dbReference type="ARBA" id="ARBA00022840"/>
    </source>
</evidence>
<keyword evidence="1" id="KW-0547">Nucleotide-binding</keyword>
<dbReference type="NCBIfam" id="TIGR02858">
    <property type="entry name" value="spore_III_AA"/>
    <property type="match status" value="1"/>
</dbReference>
<organism evidence="4 5">
    <name type="scientific">Methylomusa anaerophila</name>
    <dbReference type="NCBI Taxonomy" id="1930071"/>
    <lineage>
        <taxon>Bacteria</taxon>
        <taxon>Bacillati</taxon>
        <taxon>Bacillota</taxon>
        <taxon>Negativicutes</taxon>
        <taxon>Selenomonadales</taxon>
        <taxon>Sporomusaceae</taxon>
        <taxon>Methylomusa</taxon>
    </lineage>
</organism>
<dbReference type="InterPro" id="IPR027417">
    <property type="entry name" value="P-loop_NTPase"/>
</dbReference>
<dbReference type="OrthoDB" id="9768243at2"/>
<reference evidence="4 5" key="1">
    <citation type="journal article" date="2018" name="Int. J. Syst. Evol. Microbiol.">
        <title>Methylomusa anaerophila gen. nov., sp. nov., an anaerobic methanol-utilizing bacterium isolated from a microbial fuel cell.</title>
        <authorList>
            <person name="Amano N."/>
            <person name="Yamamuro A."/>
            <person name="Miyahara M."/>
            <person name="Kouzuma A."/>
            <person name="Abe T."/>
            <person name="Watanabe K."/>
        </authorList>
    </citation>
    <scope>NUCLEOTIDE SEQUENCE [LARGE SCALE GENOMIC DNA]</scope>
    <source>
        <strain evidence="4 5">MMFC1</strain>
    </source>
</reference>
<dbReference type="PANTHER" id="PTHR20953:SF3">
    <property type="entry name" value="P-LOOP CONTAINING NUCLEOSIDE TRIPHOSPHATE HYDROLASES SUPERFAMILY PROTEIN"/>
    <property type="match status" value="1"/>
</dbReference>
<feature type="domain" description="Stage III sporulation protein AA AAA+ ATPase" evidence="3">
    <location>
        <begin position="9"/>
        <end position="321"/>
    </location>
</feature>
<protein>
    <recommendedName>
        <fullName evidence="3">Stage III sporulation protein AA AAA+ ATPase domain-containing protein</fullName>
    </recommendedName>
</protein>
<dbReference type="SUPFAM" id="SSF52540">
    <property type="entry name" value="P-loop containing nucleoside triphosphate hydrolases"/>
    <property type="match status" value="1"/>
</dbReference>
<dbReference type="KEGG" id="mana:MAMMFC1_03614"/>
<dbReference type="Proteomes" id="UP000276437">
    <property type="component" value="Chromosome"/>
</dbReference>
<evidence type="ECO:0000259" key="3">
    <source>
        <dbReference type="Pfam" id="PF19568"/>
    </source>
</evidence>
<dbReference type="AlphaFoldDB" id="A0A348APA8"/>
<dbReference type="Pfam" id="PF19568">
    <property type="entry name" value="Spore_III_AA"/>
    <property type="match status" value="1"/>
</dbReference>
<evidence type="ECO:0000256" key="1">
    <source>
        <dbReference type="ARBA" id="ARBA00022741"/>
    </source>
</evidence>
<dbReference type="RefSeq" id="WP_126309803.1">
    <property type="nucleotide sequence ID" value="NZ_AP018449.1"/>
</dbReference>
<name>A0A348APA8_9FIRM</name>
<keyword evidence="2" id="KW-0067">ATP-binding</keyword>
<accession>A0A348APA8</accession>
<dbReference type="Gene3D" id="3.40.50.300">
    <property type="entry name" value="P-loop containing nucleotide triphosphate hydrolases"/>
    <property type="match status" value="1"/>
</dbReference>
<dbReference type="PANTHER" id="PTHR20953">
    <property type="entry name" value="KINASE-RELATED"/>
    <property type="match status" value="1"/>
</dbReference>
<sequence length="338" mass="37093">MEDFRSTVKIQICSVLAPRIAEIVEKLRDNVLYKISEIRLRVGQPLLIVLDTKDIMVGLDGQPVVSLDKAYHCSNDDIKRTFQMISRNSLYALEEELRSGYVTISGGHRVGLTGQAIMENGNLKAMKHINALNFRIAREIPGNGENIIHYLLRNKKQVLNTLIISPPRCGKTTLLRDLIRLISMGVPQLNFIGVQVGIVDERSEVAACCDGVPSFDLGPRTDVLDACPKAGGMLMLIRAMSPAVIATDELGRAEDAEAVKEAVNAGVSVIASVHGYDVENIRCRPYVSQLIEEKVFHRYVVLSSRLGPGTIEKIIDGKAEQILFDGRSGSGNEVKICG</sequence>
<dbReference type="EMBL" id="AP018449">
    <property type="protein sequence ID" value="BBB92906.1"/>
    <property type="molecule type" value="Genomic_DNA"/>
</dbReference>
<keyword evidence="5" id="KW-1185">Reference proteome</keyword>
<dbReference type="GO" id="GO:0005524">
    <property type="term" value="F:ATP binding"/>
    <property type="evidence" value="ECO:0007669"/>
    <property type="project" value="UniProtKB-KW"/>
</dbReference>